<name>A0ABU5Z7H3_9FLAO</name>
<evidence type="ECO:0000313" key="2">
    <source>
        <dbReference type="Proteomes" id="UP001311730"/>
    </source>
</evidence>
<accession>A0ABU5Z7H3</accession>
<dbReference type="Gene3D" id="1.10.1750.10">
    <property type="match status" value="1"/>
</dbReference>
<gene>
    <name evidence="1" type="ORF">VJJ08_02110</name>
</gene>
<protein>
    <recommendedName>
        <fullName evidence="3">Helix-turn-helix domain-containing protein</fullName>
    </recommendedName>
</protein>
<evidence type="ECO:0008006" key="3">
    <source>
        <dbReference type="Google" id="ProtNLM"/>
    </source>
</evidence>
<dbReference type="RefSeq" id="WP_323982557.1">
    <property type="nucleotide sequence ID" value="NZ_JAYKBW010000002.1"/>
</dbReference>
<dbReference type="InterPro" id="IPR010921">
    <property type="entry name" value="Trp_repressor/repl_initiator"/>
</dbReference>
<keyword evidence="2" id="KW-1185">Reference proteome</keyword>
<sequence>MLLISLPENVLQMEDNQTLETLCASVKALGGKFTYNAPYAKRKRATSPAVLTEILAQVNKATGLSLEEIVQPKRATQWIYARLLLAALATQKGYSVEDTACLLQRSAPSVYRLLQQYRNESKFNPEFKKIISGISS</sequence>
<proteinExistence type="predicted"/>
<dbReference type="EMBL" id="JAYKBW010000002">
    <property type="protein sequence ID" value="MEB3074092.1"/>
    <property type="molecule type" value="Genomic_DNA"/>
</dbReference>
<organism evidence="1 2">
    <name type="scientific">Capnocytophaga gingivalis</name>
    <dbReference type="NCBI Taxonomy" id="1017"/>
    <lineage>
        <taxon>Bacteria</taxon>
        <taxon>Pseudomonadati</taxon>
        <taxon>Bacteroidota</taxon>
        <taxon>Flavobacteriia</taxon>
        <taxon>Flavobacteriales</taxon>
        <taxon>Flavobacteriaceae</taxon>
        <taxon>Capnocytophaga</taxon>
    </lineage>
</organism>
<dbReference type="SUPFAM" id="SSF48295">
    <property type="entry name" value="TrpR-like"/>
    <property type="match status" value="1"/>
</dbReference>
<reference evidence="1 2" key="1">
    <citation type="submission" date="2023-12" db="EMBL/GenBank/DDBJ databases">
        <title>Genomic sequences of Capnocytophaga and Parvimonas strains.</title>
        <authorList>
            <person name="Watt R.M."/>
            <person name="Wang M."/>
            <person name="Yang T."/>
            <person name="Tong W.M."/>
        </authorList>
    </citation>
    <scope>NUCLEOTIDE SEQUENCE [LARGE SCALE GENOMIC DNA]</scope>
    <source>
        <strain evidence="1 2">CCUG 13096</strain>
    </source>
</reference>
<dbReference type="Proteomes" id="UP001311730">
    <property type="component" value="Unassembled WGS sequence"/>
</dbReference>
<comment type="caution">
    <text evidence="1">The sequence shown here is derived from an EMBL/GenBank/DDBJ whole genome shotgun (WGS) entry which is preliminary data.</text>
</comment>
<evidence type="ECO:0000313" key="1">
    <source>
        <dbReference type="EMBL" id="MEB3074092.1"/>
    </source>
</evidence>